<keyword evidence="11" id="KW-1185">Reference proteome</keyword>
<keyword evidence="5 7" id="KW-0040">ANK repeat</keyword>
<evidence type="ECO:0000256" key="2">
    <source>
        <dbReference type="ARBA" id="ARBA00022692"/>
    </source>
</evidence>
<dbReference type="Proteomes" id="UP000261540">
    <property type="component" value="Unplaced"/>
</dbReference>
<feature type="repeat" description="ANK" evidence="7">
    <location>
        <begin position="79"/>
        <end position="111"/>
    </location>
</feature>
<dbReference type="Ensembl" id="ENSPKIT00000020465.1">
    <property type="protein sequence ID" value="ENSPKIP00000039461.1"/>
    <property type="gene ID" value="ENSPKIG00000016795.1"/>
</dbReference>
<keyword evidence="2 8" id="KW-0812">Transmembrane</keyword>
<protein>
    <recommendedName>
        <fullName evidence="8">Palmitoyltransferase</fullName>
        <ecNumber evidence="8">2.3.1.225</ecNumber>
    </recommendedName>
</protein>
<evidence type="ECO:0000259" key="9">
    <source>
        <dbReference type="Pfam" id="PF01529"/>
    </source>
</evidence>
<reference evidence="10" key="2">
    <citation type="submission" date="2025-09" db="UniProtKB">
        <authorList>
            <consortium name="Ensembl"/>
        </authorList>
    </citation>
    <scope>IDENTIFICATION</scope>
</reference>
<keyword evidence="8" id="KW-0808">Transferase</keyword>
<reference evidence="10" key="1">
    <citation type="submission" date="2025-08" db="UniProtKB">
        <authorList>
            <consortium name="Ensembl"/>
        </authorList>
    </citation>
    <scope>IDENTIFICATION</scope>
</reference>
<feature type="transmembrane region" description="Helical" evidence="8">
    <location>
        <begin position="438"/>
        <end position="461"/>
    </location>
</feature>
<feature type="domain" description="Palmitoyltransferase DHHC" evidence="9">
    <location>
        <begin position="393"/>
        <end position="515"/>
    </location>
</feature>
<evidence type="ECO:0000256" key="7">
    <source>
        <dbReference type="PROSITE-ProRule" id="PRU00023"/>
    </source>
</evidence>
<comment type="subcellular location">
    <subcellularLocation>
        <location evidence="1">Membrane</location>
        <topology evidence="1">Multi-pass membrane protein</topology>
    </subcellularLocation>
</comment>
<dbReference type="GO" id="GO:0016020">
    <property type="term" value="C:membrane"/>
    <property type="evidence" value="ECO:0007669"/>
    <property type="project" value="UniProtKB-SubCell"/>
</dbReference>
<evidence type="ECO:0000256" key="4">
    <source>
        <dbReference type="ARBA" id="ARBA00022989"/>
    </source>
</evidence>
<dbReference type="InterPro" id="IPR036770">
    <property type="entry name" value="Ankyrin_rpt-contain_sf"/>
</dbReference>
<dbReference type="GeneID" id="111850328"/>
<proteinExistence type="inferred from homology"/>
<comment type="domain">
    <text evidence="8">The DHHC domain is required for palmitoyltransferase activity.</text>
</comment>
<dbReference type="RefSeq" id="XP_023679863.1">
    <property type="nucleotide sequence ID" value="XM_023824095.2"/>
</dbReference>
<evidence type="ECO:0000313" key="10">
    <source>
        <dbReference type="Ensembl" id="ENSPKIP00000039461.1"/>
    </source>
</evidence>
<dbReference type="InterPro" id="IPR002110">
    <property type="entry name" value="Ankyrin_rpt"/>
</dbReference>
<dbReference type="Pfam" id="PF01529">
    <property type="entry name" value="DHHC"/>
    <property type="match status" value="1"/>
</dbReference>
<evidence type="ECO:0000256" key="1">
    <source>
        <dbReference type="ARBA" id="ARBA00004141"/>
    </source>
</evidence>
<dbReference type="PANTHER" id="PTHR24161:SF118">
    <property type="entry name" value="PALMITOYLTRANSFERASE"/>
    <property type="match status" value="1"/>
</dbReference>
<accession>A0A3B3TAX2</accession>
<feature type="transmembrane region" description="Helical" evidence="8">
    <location>
        <begin position="281"/>
        <end position="301"/>
    </location>
</feature>
<feature type="repeat" description="ANK" evidence="7">
    <location>
        <begin position="180"/>
        <end position="202"/>
    </location>
</feature>
<dbReference type="PROSITE" id="PS50216">
    <property type="entry name" value="DHHC"/>
    <property type="match status" value="1"/>
</dbReference>
<sequence>MKISPVAAGNSVEVGDIFEAIQKGDTEQCARHLNRDRGAVRQTGWGGFTPLHFAALQGSRPLADLLLSHGADCNATCDAGQTAFHFASRQGNVHIMHQMLQHGADLRITDLQGKTALHYAVSGGNVLAAQYLWEREMFRFSDTDNFKLTPLHLAASMGNTDMVKYLLRNNRCAVDAADHQGATALHVAAERGAIEVSWLLLQEAGLHVLHLQDNNRLTPVDLSRRGDTFRHQQLTELFTKLINKPPNHKPKESRGMYYWALLFPTLGGGAIFLVAVALGVYGGLVCVLLFPWLAKCIFTQYHRMSSYQRSPNPVYLGTLAAGMFHSLLCFFGKIRPSISSSDLLLHTSIVQFSAVLWLFHRLLIKDPGHVRQAEADPRFSRVTDLVETNESLSRFCIYCEMFQPDGSKHCKLCGMCILEYDHHCLFLNRCVGRDNRRLFVLFLLAMAVAHTLFLLAAARYLWRRFTDVPLATEGTVAGAEIWVLALSVMNFLTGLWETWLLKEQFQTLSMGTSTYFKHPPHPQRPPRQRWASVISYLISGRLHRHQWRLSSVNI</sequence>
<evidence type="ECO:0000256" key="6">
    <source>
        <dbReference type="ARBA" id="ARBA00023136"/>
    </source>
</evidence>
<dbReference type="STRING" id="1676925.ENSPKIP00000039461"/>
<name>A0A3B3TAX2_9TELE</name>
<evidence type="ECO:0000256" key="3">
    <source>
        <dbReference type="ARBA" id="ARBA00022737"/>
    </source>
</evidence>
<dbReference type="PROSITE" id="PS50297">
    <property type="entry name" value="ANK_REP_REGION"/>
    <property type="match status" value="4"/>
</dbReference>
<keyword evidence="8" id="KW-0012">Acyltransferase</keyword>
<dbReference type="PROSITE" id="PS50088">
    <property type="entry name" value="ANK_REPEAT"/>
    <property type="match status" value="4"/>
</dbReference>
<dbReference type="Pfam" id="PF12796">
    <property type="entry name" value="Ank_2"/>
    <property type="match status" value="2"/>
</dbReference>
<dbReference type="SUPFAM" id="SSF48403">
    <property type="entry name" value="Ankyrin repeat"/>
    <property type="match status" value="1"/>
</dbReference>
<feature type="transmembrane region" description="Helical" evidence="8">
    <location>
        <begin position="343"/>
        <end position="364"/>
    </location>
</feature>
<evidence type="ECO:0000313" key="11">
    <source>
        <dbReference type="Proteomes" id="UP000261540"/>
    </source>
</evidence>
<dbReference type="OrthoDB" id="194358at2759"/>
<keyword evidence="3" id="KW-0677">Repeat</keyword>
<organism evidence="10 11">
    <name type="scientific">Paramormyrops kingsleyae</name>
    <dbReference type="NCBI Taxonomy" id="1676925"/>
    <lineage>
        <taxon>Eukaryota</taxon>
        <taxon>Metazoa</taxon>
        <taxon>Chordata</taxon>
        <taxon>Craniata</taxon>
        <taxon>Vertebrata</taxon>
        <taxon>Euteleostomi</taxon>
        <taxon>Actinopterygii</taxon>
        <taxon>Neopterygii</taxon>
        <taxon>Teleostei</taxon>
        <taxon>Osteoglossocephala</taxon>
        <taxon>Osteoglossomorpha</taxon>
        <taxon>Osteoglossiformes</taxon>
        <taxon>Mormyridae</taxon>
        <taxon>Paramormyrops</taxon>
    </lineage>
</organism>
<comment type="catalytic activity">
    <reaction evidence="8">
        <text>L-cysteinyl-[protein] + hexadecanoyl-CoA = S-hexadecanoyl-L-cysteinyl-[protein] + CoA</text>
        <dbReference type="Rhea" id="RHEA:36683"/>
        <dbReference type="Rhea" id="RHEA-COMP:10131"/>
        <dbReference type="Rhea" id="RHEA-COMP:11032"/>
        <dbReference type="ChEBI" id="CHEBI:29950"/>
        <dbReference type="ChEBI" id="CHEBI:57287"/>
        <dbReference type="ChEBI" id="CHEBI:57379"/>
        <dbReference type="ChEBI" id="CHEBI:74151"/>
        <dbReference type="EC" id="2.3.1.225"/>
    </reaction>
</comment>
<comment type="similarity">
    <text evidence="8">Belongs to the DHHC palmitoyltransferase family.</text>
</comment>
<dbReference type="GO" id="GO:0019706">
    <property type="term" value="F:protein-cysteine S-palmitoyltransferase activity"/>
    <property type="evidence" value="ECO:0007669"/>
    <property type="project" value="UniProtKB-EC"/>
</dbReference>
<dbReference type="GeneTree" id="ENSGT00940000165944"/>
<dbReference type="Gene3D" id="1.25.40.20">
    <property type="entry name" value="Ankyrin repeat-containing domain"/>
    <property type="match status" value="2"/>
</dbReference>
<feature type="repeat" description="ANK" evidence="7">
    <location>
        <begin position="146"/>
        <end position="170"/>
    </location>
</feature>
<dbReference type="KEGG" id="pki:111850328"/>
<feature type="repeat" description="ANK" evidence="7">
    <location>
        <begin position="46"/>
        <end position="78"/>
    </location>
</feature>
<dbReference type="PANTHER" id="PTHR24161">
    <property type="entry name" value="ANK_REP_REGION DOMAIN-CONTAINING PROTEIN-RELATED"/>
    <property type="match status" value="1"/>
</dbReference>
<dbReference type="AlphaFoldDB" id="A0A3B3TAX2"/>
<keyword evidence="6 8" id="KW-0472">Membrane</keyword>
<dbReference type="InterPro" id="IPR001594">
    <property type="entry name" value="Palmitoyltrfase_DHHC"/>
</dbReference>
<keyword evidence="4 8" id="KW-1133">Transmembrane helix</keyword>
<evidence type="ECO:0000256" key="8">
    <source>
        <dbReference type="RuleBase" id="RU079119"/>
    </source>
</evidence>
<feature type="transmembrane region" description="Helical" evidence="8">
    <location>
        <begin position="313"/>
        <end position="331"/>
    </location>
</feature>
<dbReference type="SMART" id="SM00248">
    <property type="entry name" value="ANK"/>
    <property type="match status" value="5"/>
</dbReference>
<feature type="transmembrane region" description="Helical" evidence="8">
    <location>
        <begin position="481"/>
        <end position="501"/>
    </location>
</feature>
<evidence type="ECO:0000256" key="5">
    <source>
        <dbReference type="ARBA" id="ARBA00023043"/>
    </source>
</evidence>
<dbReference type="EC" id="2.3.1.225" evidence="8"/>